<organism evidence="3 4">
    <name type="scientific">Cylindrobasidium torrendii FP15055 ss-10</name>
    <dbReference type="NCBI Taxonomy" id="1314674"/>
    <lineage>
        <taxon>Eukaryota</taxon>
        <taxon>Fungi</taxon>
        <taxon>Dikarya</taxon>
        <taxon>Basidiomycota</taxon>
        <taxon>Agaricomycotina</taxon>
        <taxon>Agaricomycetes</taxon>
        <taxon>Agaricomycetidae</taxon>
        <taxon>Agaricales</taxon>
        <taxon>Marasmiineae</taxon>
        <taxon>Physalacriaceae</taxon>
        <taxon>Cylindrobasidium</taxon>
    </lineage>
</organism>
<dbReference type="STRING" id="1314674.A0A0D7BGX8"/>
<keyword evidence="2" id="KW-0472">Membrane</keyword>
<dbReference type="GO" id="GO:0070916">
    <property type="term" value="C:inositol phosphoceramide synthase complex"/>
    <property type="evidence" value="ECO:0007669"/>
    <property type="project" value="TreeGrafter"/>
</dbReference>
<reference evidence="3 4" key="1">
    <citation type="journal article" date="2015" name="Fungal Genet. Biol.">
        <title>Evolution of novel wood decay mechanisms in Agaricales revealed by the genome sequences of Fistulina hepatica and Cylindrobasidium torrendii.</title>
        <authorList>
            <person name="Floudas D."/>
            <person name="Held B.W."/>
            <person name="Riley R."/>
            <person name="Nagy L.G."/>
            <person name="Koehler G."/>
            <person name="Ransdell A.S."/>
            <person name="Younus H."/>
            <person name="Chow J."/>
            <person name="Chiniquy J."/>
            <person name="Lipzen A."/>
            <person name="Tritt A."/>
            <person name="Sun H."/>
            <person name="Haridas S."/>
            <person name="LaButti K."/>
            <person name="Ohm R.A."/>
            <person name="Kues U."/>
            <person name="Blanchette R.A."/>
            <person name="Grigoriev I.V."/>
            <person name="Minto R.E."/>
            <person name="Hibbett D.S."/>
        </authorList>
    </citation>
    <scope>NUCLEOTIDE SEQUENCE [LARGE SCALE GENOMIC DNA]</scope>
    <source>
        <strain evidence="3 4">FP15055 ss-10</strain>
    </source>
</reference>
<accession>A0A0D7BGX8</accession>
<dbReference type="Proteomes" id="UP000054007">
    <property type="component" value="Unassembled WGS sequence"/>
</dbReference>
<feature type="transmembrane region" description="Helical" evidence="2">
    <location>
        <begin position="162"/>
        <end position="185"/>
    </location>
</feature>
<dbReference type="PANTHER" id="PTHR28077:SF1">
    <property type="entry name" value="INOSITOL PHOSPHORYLCERAMIDE SYNTHASE REGULATORY SUBUNIT KEI1"/>
    <property type="match status" value="1"/>
</dbReference>
<proteinExistence type="predicted"/>
<dbReference type="InterPro" id="IPR013862">
    <property type="entry name" value="Kei1"/>
</dbReference>
<dbReference type="PANTHER" id="PTHR28077">
    <property type="entry name" value="INOSITOL PHOSPHORYLCERAMIDE SYNTHASE REGULATORY SUBUNIT KEI1"/>
    <property type="match status" value="1"/>
</dbReference>
<evidence type="ECO:0000256" key="1">
    <source>
        <dbReference type="SAM" id="MobiDB-lite"/>
    </source>
</evidence>
<keyword evidence="2" id="KW-0812">Transmembrane</keyword>
<feature type="compositionally biased region" description="Polar residues" evidence="1">
    <location>
        <begin position="238"/>
        <end position="247"/>
    </location>
</feature>
<evidence type="ECO:0000256" key="2">
    <source>
        <dbReference type="SAM" id="Phobius"/>
    </source>
</evidence>
<dbReference type="GO" id="GO:0006673">
    <property type="term" value="P:inositol phosphoceramide metabolic process"/>
    <property type="evidence" value="ECO:0007669"/>
    <property type="project" value="InterPro"/>
</dbReference>
<evidence type="ECO:0000313" key="3">
    <source>
        <dbReference type="EMBL" id="KIY68906.1"/>
    </source>
</evidence>
<dbReference type="OrthoDB" id="3338076at2759"/>
<name>A0A0D7BGX8_9AGAR</name>
<gene>
    <name evidence="3" type="ORF">CYLTODRAFT_436420</name>
</gene>
<dbReference type="GO" id="GO:0000139">
    <property type="term" value="C:Golgi membrane"/>
    <property type="evidence" value="ECO:0007669"/>
    <property type="project" value="TreeGrafter"/>
</dbReference>
<dbReference type="EMBL" id="KN880494">
    <property type="protein sequence ID" value="KIY68906.1"/>
    <property type="molecule type" value="Genomic_DNA"/>
</dbReference>
<protein>
    <submittedName>
        <fullName evidence="3">DUF1753-domain-containing protein</fullName>
    </submittedName>
</protein>
<feature type="region of interest" description="Disordered" evidence="1">
    <location>
        <begin position="230"/>
        <end position="318"/>
    </location>
</feature>
<feature type="transmembrane region" description="Helical" evidence="2">
    <location>
        <begin position="56"/>
        <end position="76"/>
    </location>
</feature>
<keyword evidence="2" id="KW-1133">Transmembrane helix</keyword>
<dbReference type="AlphaFoldDB" id="A0A0D7BGX8"/>
<feature type="compositionally biased region" description="Acidic residues" evidence="1">
    <location>
        <begin position="276"/>
        <end position="288"/>
    </location>
</feature>
<evidence type="ECO:0000313" key="4">
    <source>
        <dbReference type="Proteomes" id="UP000054007"/>
    </source>
</evidence>
<feature type="transmembrane region" description="Helical" evidence="2">
    <location>
        <begin position="88"/>
        <end position="110"/>
    </location>
</feature>
<sequence>MKLTLRPEWRMWPLSTFFSILDIKTGTTVVLLFALFNKVAGIYGLIAGATGSLDSWAQGTMYIYSVVALYALYRGLGAVKEENPRQTLYFAHFYFADHVFSTSWTIYFAVKWWLKTAHDGEHQAYSPAQQQIIDGAILSSPPLSGDERKQAALSIWNREKGFALTIIILSWVVKLYFILLIYSFAHHLRSGSYRKLGRAPPRHINNMSISSNYDSALAGYGEDEDAEADDFYRRPVRTPNTGNSVSSFADFVNAPPPGRPRRQKGSSLNRSLTVDNGEDDILFDEDELTYTSGSRPHSRTGTHESSSGSRTDDERNLR</sequence>
<keyword evidence="4" id="KW-1185">Reference proteome</keyword>
<dbReference type="Pfam" id="PF08552">
    <property type="entry name" value="Kei1"/>
    <property type="match status" value="1"/>
</dbReference>
<dbReference type="GO" id="GO:0070917">
    <property type="term" value="F:inositol phosphoceramide synthase regulator activity"/>
    <property type="evidence" value="ECO:0007669"/>
    <property type="project" value="InterPro"/>
</dbReference>
<feature type="compositionally biased region" description="Polar residues" evidence="1">
    <location>
        <begin position="265"/>
        <end position="274"/>
    </location>
</feature>